<accession>A0ABU9TB62</accession>
<feature type="compositionally biased region" description="Basic and acidic residues" evidence="1">
    <location>
        <begin position="25"/>
        <end position="40"/>
    </location>
</feature>
<gene>
    <name evidence="2" type="ORF">WNY59_15065</name>
</gene>
<evidence type="ECO:0000313" key="2">
    <source>
        <dbReference type="EMBL" id="MEM5502911.1"/>
    </source>
</evidence>
<protein>
    <submittedName>
        <fullName evidence="2">Uncharacterized protein</fullName>
    </submittedName>
</protein>
<sequence length="71" mass="7754">MSSDKIIQQQSELSDANDELIPAQQKRDAQSGKQSTDRKIILKRPARAKAKDGGNGLVDMGERSKRARSSG</sequence>
<feature type="region of interest" description="Disordered" evidence="1">
    <location>
        <begin position="1"/>
        <end position="71"/>
    </location>
</feature>
<feature type="compositionally biased region" description="Polar residues" evidence="1">
    <location>
        <begin position="1"/>
        <end position="14"/>
    </location>
</feature>
<reference evidence="2 3" key="1">
    <citation type="submission" date="2024-03" db="EMBL/GenBank/DDBJ databases">
        <title>Community enrichment and isolation of bacterial strains for fucoidan degradation.</title>
        <authorList>
            <person name="Sichert A."/>
        </authorList>
    </citation>
    <scope>NUCLEOTIDE SEQUENCE [LARGE SCALE GENOMIC DNA]</scope>
    <source>
        <strain evidence="2 3">AS62</strain>
    </source>
</reference>
<comment type="caution">
    <text evidence="2">The sequence shown here is derived from an EMBL/GenBank/DDBJ whole genome shotgun (WGS) entry which is preliminary data.</text>
</comment>
<evidence type="ECO:0000313" key="3">
    <source>
        <dbReference type="Proteomes" id="UP001477870"/>
    </source>
</evidence>
<dbReference type="RefSeq" id="WP_342849114.1">
    <property type="nucleotide sequence ID" value="NZ_JBBMQO010000008.1"/>
</dbReference>
<name>A0ABU9TB62_9HYPH</name>
<proteinExistence type="predicted"/>
<keyword evidence="3" id="KW-1185">Reference proteome</keyword>
<evidence type="ECO:0000256" key="1">
    <source>
        <dbReference type="SAM" id="MobiDB-lite"/>
    </source>
</evidence>
<organism evidence="2 3">
    <name type="scientific">Ahrensia kielensis</name>
    <dbReference type="NCBI Taxonomy" id="76980"/>
    <lineage>
        <taxon>Bacteria</taxon>
        <taxon>Pseudomonadati</taxon>
        <taxon>Pseudomonadota</taxon>
        <taxon>Alphaproteobacteria</taxon>
        <taxon>Hyphomicrobiales</taxon>
        <taxon>Ahrensiaceae</taxon>
        <taxon>Ahrensia</taxon>
    </lineage>
</organism>
<dbReference type="EMBL" id="JBBMQO010000008">
    <property type="protein sequence ID" value="MEM5502911.1"/>
    <property type="molecule type" value="Genomic_DNA"/>
</dbReference>
<dbReference type="Proteomes" id="UP001477870">
    <property type="component" value="Unassembled WGS sequence"/>
</dbReference>